<protein>
    <submittedName>
        <fullName evidence="3">DNA repair ATPase</fullName>
    </submittedName>
</protein>
<dbReference type="SUPFAM" id="SSF52540">
    <property type="entry name" value="P-loop containing nucleoside triphosphate hydrolases"/>
    <property type="match status" value="1"/>
</dbReference>
<name>W5XZW6_9CORY</name>
<sequence>MRIKSLHIHNFRALASLDLEDLPDSGVVLISGENEKGKSTILEAVRTVLTVKSKSTSRAVKALKTIGGTEPPEVRLRAVVGNYEFELYKRFVNRATTSLEILAPAPASYSDSEAEDKLAEILAANLDPQLRDAMFITPEESGLGLKAAMIGSLTAALDERSGGDSGSDASGIIAAVEKEAARYYSPKNQSPTQELKAAEAAYAQAQAEREEAETKVASLEEAVGSVEAYTLRKSQAEGELPQAAQRCAAAAAELERATTASEEVARAAELLEQARLVEGIAREKLEDRRQRANALKSAEEELDSLVPQVEEARASRDEERELVVGAKQEIEAALDSQAKAKERRARAAQALRLSQLAGLLEEKRSLLRELSELVIPETELEEITQEQVAAIAKASQELEVATAVLEAQATSVTLRAASPTTVERDGEPLEVSDAQELLLTQPTTLSVGELSLEIRPGGGADESAVARAKANLEGLLDEAGCGSLEDAETRLTAWREHVAERRAVEVQRRGLLRDRSVEDIEREVEATEEQLAGHEEIPTVAEATERLADAEAALAEAEAAVSAAQAKASGFSEQPAAQKLARLEATLAAAQSGAERERSLLAEAEAAHPTEELENALAAAEEATAEKKRAHAAAEEAARGSDLGLAQASFDAAQAKADSVRARVDDATAQLLRLEGVIKVAEGSAEELERAKATEEAARTRRDQVLRRARAARLLLDTLLRHREEARQKYHAPFLAELEQLARPVFGGRTTFMLGDDLDVQTRTVDGATVPVSELSSGAREQLALLTRFAVARLVSSEGVPIFIDDQLGSTDELRLMHMGAVLRQLGSTEQVLIFSCAPNRFDYIRDLDVREMRDIATY</sequence>
<dbReference type="AlphaFoldDB" id="W5XZW6"/>
<gene>
    <name evidence="3" type="ORF">B843_05680</name>
</gene>
<accession>W5XZW6</accession>
<dbReference type="Proteomes" id="UP000019222">
    <property type="component" value="Chromosome"/>
</dbReference>
<dbReference type="EMBL" id="CP004353">
    <property type="protein sequence ID" value="AHI22521.1"/>
    <property type="molecule type" value="Genomic_DNA"/>
</dbReference>
<feature type="coiled-coil region" evidence="1">
    <location>
        <begin position="195"/>
        <end position="222"/>
    </location>
</feature>
<dbReference type="PATRIC" id="fig|1224164.3.peg.1136"/>
<feature type="coiled-coil region" evidence="1">
    <location>
        <begin position="610"/>
        <end position="708"/>
    </location>
</feature>
<dbReference type="STRING" id="1224164.B843_05680"/>
<dbReference type="RefSeq" id="WP_025252554.1">
    <property type="nucleotide sequence ID" value="NZ_CP004353.1"/>
</dbReference>
<dbReference type="Gene3D" id="3.40.50.300">
    <property type="entry name" value="P-loop containing nucleotide triphosphate hydrolases"/>
    <property type="match status" value="2"/>
</dbReference>
<dbReference type="InterPro" id="IPR041685">
    <property type="entry name" value="AAA_GajA/Old/RecF-like"/>
</dbReference>
<dbReference type="KEGG" id="cvt:B843_05680"/>
<keyword evidence="1" id="KW-0175">Coiled coil</keyword>
<evidence type="ECO:0000256" key="1">
    <source>
        <dbReference type="SAM" id="Coils"/>
    </source>
</evidence>
<proteinExistence type="predicted"/>
<dbReference type="HOGENOM" id="CLU_015046_0_0_11"/>
<evidence type="ECO:0000259" key="2">
    <source>
        <dbReference type="Pfam" id="PF13175"/>
    </source>
</evidence>
<dbReference type="eggNOG" id="COG0419">
    <property type="taxonomic scope" value="Bacteria"/>
</dbReference>
<organism evidence="3 4">
    <name type="scientific">Corynebacterium vitaeruminis DSM 20294</name>
    <dbReference type="NCBI Taxonomy" id="1224164"/>
    <lineage>
        <taxon>Bacteria</taxon>
        <taxon>Bacillati</taxon>
        <taxon>Actinomycetota</taxon>
        <taxon>Actinomycetes</taxon>
        <taxon>Mycobacteriales</taxon>
        <taxon>Corynebacteriaceae</taxon>
        <taxon>Corynebacterium</taxon>
    </lineage>
</organism>
<dbReference type="InterPro" id="IPR027417">
    <property type="entry name" value="P-loop_NTPase"/>
</dbReference>
<feature type="domain" description="Endonuclease GajA/Old nuclease/RecF-like AAA" evidence="2">
    <location>
        <begin position="1"/>
        <end position="64"/>
    </location>
</feature>
<reference evidence="3 4" key="1">
    <citation type="submission" date="2013-02" db="EMBL/GenBank/DDBJ databases">
        <title>The complete genome sequence of Corynebacterium vitaeruminis DSM 20294.</title>
        <authorList>
            <person name="Ruckert C."/>
            <person name="Albersmeier A."/>
            <person name="Kalinowski J."/>
        </authorList>
    </citation>
    <scope>NUCLEOTIDE SEQUENCE [LARGE SCALE GENOMIC DNA]</scope>
    <source>
        <strain evidence="4">ATCC 10234</strain>
    </source>
</reference>
<dbReference type="PANTHER" id="PTHR41259">
    <property type="entry name" value="DOUBLE-STRAND BREAK REPAIR RAD50 ATPASE, PUTATIVE-RELATED"/>
    <property type="match status" value="1"/>
</dbReference>
<feature type="coiled-coil region" evidence="1">
    <location>
        <begin position="517"/>
        <end position="574"/>
    </location>
</feature>
<dbReference type="Pfam" id="PF13175">
    <property type="entry name" value="AAA_15"/>
    <property type="match status" value="1"/>
</dbReference>
<feature type="coiled-coil region" evidence="1">
    <location>
        <begin position="254"/>
        <end position="329"/>
    </location>
</feature>
<evidence type="ECO:0000313" key="4">
    <source>
        <dbReference type="Proteomes" id="UP000019222"/>
    </source>
</evidence>
<evidence type="ECO:0000313" key="3">
    <source>
        <dbReference type="EMBL" id="AHI22521.1"/>
    </source>
</evidence>
<dbReference type="PANTHER" id="PTHR41259:SF1">
    <property type="entry name" value="DOUBLE-STRAND BREAK REPAIR RAD50 ATPASE, PUTATIVE-RELATED"/>
    <property type="match status" value="1"/>
</dbReference>
<keyword evidence="4" id="KW-1185">Reference proteome</keyword>